<dbReference type="InterPro" id="IPR000524">
    <property type="entry name" value="Tscrpt_reg_HTH_GntR"/>
</dbReference>
<name>A0A1V2VPV5_9BURK</name>
<dbReference type="Gene3D" id="1.10.10.10">
    <property type="entry name" value="Winged helix-like DNA-binding domain superfamily/Winged helix DNA-binding domain"/>
    <property type="match status" value="1"/>
</dbReference>
<dbReference type="EMBL" id="MUTJ01000113">
    <property type="protein sequence ID" value="ONU73111.1"/>
    <property type="molecule type" value="Genomic_DNA"/>
</dbReference>
<dbReference type="RefSeq" id="WP_077176853.1">
    <property type="nucleotide sequence ID" value="NZ_CADETK010000005.1"/>
</dbReference>
<dbReference type="CDD" id="cd00609">
    <property type="entry name" value="AAT_like"/>
    <property type="match status" value="1"/>
</dbReference>
<evidence type="ECO:0000256" key="4">
    <source>
        <dbReference type="ARBA" id="ARBA00023125"/>
    </source>
</evidence>
<dbReference type="CDD" id="cd07377">
    <property type="entry name" value="WHTH_GntR"/>
    <property type="match status" value="1"/>
</dbReference>
<dbReference type="InterPro" id="IPR036390">
    <property type="entry name" value="WH_DNA-bd_sf"/>
</dbReference>
<dbReference type="SUPFAM" id="SSF53383">
    <property type="entry name" value="PLP-dependent transferases"/>
    <property type="match status" value="1"/>
</dbReference>
<dbReference type="PANTHER" id="PTHR46577:SF1">
    <property type="entry name" value="HTH-TYPE TRANSCRIPTIONAL REGULATORY PROTEIN GABR"/>
    <property type="match status" value="1"/>
</dbReference>
<dbReference type="Pfam" id="PF00392">
    <property type="entry name" value="GntR"/>
    <property type="match status" value="1"/>
</dbReference>
<proteinExistence type="inferred from homology"/>
<keyword evidence="5" id="KW-0804">Transcription</keyword>
<accession>A0A1V2VPV5</accession>
<dbReference type="InterPro" id="IPR015424">
    <property type="entry name" value="PyrdxlP-dep_Trfase"/>
</dbReference>
<reference evidence="7 8" key="1">
    <citation type="submission" date="2016-08" db="EMBL/GenBank/DDBJ databases">
        <authorList>
            <person name="Seilhamer J.J."/>
        </authorList>
    </citation>
    <scope>NUCLEOTIDE SEQUENCE [LARGE SCALE GENOMIC DNA]</scope>
    <source>
        <strain evidence="7 8">VC14762</strain>
    </source>
</reference>
<dbReference type="AlphaFoldDB" id="A0A1V2VPV5"/>
<dbReference type="SMART" id="SM00345">
    <property type="entry name" value="HTH_GNTR"/>
    <property type="match status" value="1"/>
</dbReference>
<protein>
    <submittedName>
        <fullName evidence="7">DNA-binding protein</fullName>
    </submittedName>
</protein>
<dbReference type="Proteomes" id="UP000188543">
    <property type="component" value="Unassembled WGS sequence"/>
</dbReference>
<dbReference type="GO" id="GO:0003700">
    <property type="term" value="F:DNA-binding transcription factor activity"/>
    <property type="evidence" value="ECO:0007669"/>
    <property type="project" value="InterPro"/>
</dbReference>
<dbReference type="Pfam" id="PF00155">
    <property type="entry name" value="Aminotran_1_2"/>
    <property type="match status" value="1"/>
</dbReference>
<dbReference type="GO" id="GO:0003677">
    <property type="term" value="F:DNA binding"/>
    <property type="evidence" value="ECO:0007669"/>
    <property type="project" value="UniProtKB-KW"/>
</dbReference>
<dbReference type="OrthoDB" id="9804020at2"/>
<dbReference type="GO" id="GO:0030170">
    <property type="term" value="F:pyridoxal phosphate binding"/>
    <property type="evidence" value="ECO:0007669"/>
    <property type="project" value="InterPro"/>
</dbReference>
<keyword evidence="3" id="KW-0805">Transcription regulation</keyword>
<evidence type="ECO:0000313" key="8">
    <source>
        <dbReference type="Proteomes" id="UP000188543"/>
    </source>
</evidence>
<keyword evidence="4 7" id="KW-0238">DNA-binding</keyword>
<organism evidence="7 8">
    <name type="scientific">Burkholderia cenocepacia</name>
    <dbReference type="NCBI Taxonomy" id="95486"/>
    <lineage>
        <taxon>Bacteria</taxon>
        <taxon>Pseudomonadati</taxon>
        <taxon>Pseudomonadota</taxon>
        <taxon>Betaproteobacteria</taxon>
        <taxon>Burkholderiales</taxon>
        <taxon>Burkholderiaceae</taxon>
        <taxon>Burkholderia</taxon>
        <taxon>Burkholderia cepacia complex</taxon>
    </lineage>
</organism>
<dbReference type="PANTHER" id="PTHR46577">
    <property type="entry name" value="HTH-TYPE TRANSCRIPTIONAL REGULATORY PROTEIN GABR"/>
    <property type="match status" value="1"/>
</dbReference>
<gene>
    <name evidence="7" type="ORF">A8E72_40175</name>
</gene>
<dbReference type="Gene3D" id="3.40.640.10">
    <property type="entry name" value="Type I PLP-dependent aspartate aminotransferase-like (Major domain)"/>
    <property type="match status" value="1"/>
</dbReference>
<sequence>MDLALLISSLAGPDGATTHSRQEALYRSLRSMLLDGHLPPGTRLASTRVLAAELGIARNSAVYAYERLAEEGFVAATRNGTITRWDGRTDPSAGHEDGSAPVRLSARVHGLENADPEPERMLPFVPGLPSLDEFPVAQWRRCIERAWKTITPARLAYGPVEGLPELRRAVAAYIRVSRGVRCDTGQVFITDGTQSSLELCARMLANPGENGWLENPCYNGARTAFRSTGLNLVPIEVDRDGMAPTDEQWRTLPPRLIYTTPSHQYPLGALMSPERRTALVERARACGAWIIEDDYDSEFRHGGQPLPAIQGLHADAPVCYLGTFSKTMFPALRLGFMVVPPVLVDRFTRTLRELVHRGHSADQLAMAEFIDTGLFARHLRKMRARYADRRSCLEAALARHLGTSLSVRESPGGMHLSADLAAPLHDTDVARAAAAEGLLLQPLSSYCIGDGRRGDGRRYNGFVLGYSGLSDATIETAAMQFAAVIDRHRRARR</sequence>
<dbReference type="InterPro" id="IPR036388">
    <property type="entry name" value="WH-like_DNA-bd_sf"/>
</dbReference>
<comment type="similarity">
    <text evidence="1">In the C-terminal section; belongs to the class-I pyridoxal-phosphate-dependent aminotransferase family.</text>
</comment>
<evidence type="ECO:0000313" key="7">
    <source>
        <dbReference type="EMBL" id="ONU73111.1"/>
    </source>
</evidence>
<dbReference type="InterPro" id="IPR051446">
    <property type="entry name" value="HTH_trans_reg/aminotransferase"/>
</dbReference>
<dbReference type="InterPro" id="IPR015421">
    <property type="entry name" value="PyrdxlP-dep_Trfase_major"/>
</dbReference>
<dbReference type="SUPFAM" id="SSF46785">
    <property type="entry name" value="Winged helix' DNA-binding domain"/>
    <property type="match status" value="1"/>
</dbReference>
<evidence type="ECO:0000256" key="2">
    <source>
        <dbReference type="ARBA" id="ARBA00022898"/>
    </source>
</evidence>
<comment type="caution">
    <text evidence="7">The sequence shown here is derived from an EMBL/GenBank/DDBJ whole genome shotgun (WGS) entry which is preliminary data.</text>
</comment>
<dbReference type="PROSITE" id="PS50949">
    <property type="entry name" value="HTH_GNTR"/>
    <property type="match status" value="1"/>
</dbReference>
<dbReference type="InterPro" id="IPR004839">
    <property type="entry name" value="Aminotransferase_I/II_large"/>
</dbReference>
<keyword evidence="2" id="KW-0663">Pyridoxal phosphate</keyword>
<evidence type="ECO:0000256" key="3">
    <source>
        <dbReference type="ARBA" id="ARBA00023015"/>
    </source>
</evidence>
<evidence type="ECO:0000256" key="5">
    <source>
        <dbReference type="ARBA" id="ARBA00023163"/>
    </source>
</evidence>
<feature type="domain" description="HTH gntR-type" evidence="6">
    <location>
        <begin position="19"/>
        <end position="86"/>
    </location>
</feature>
<evidence type="ECO:0000256" key="1">
    <source>
        <dbReference type="ARBA" id="ARBA00005384"/>
    </source>
</evidence>
<evidence type="ECO:0000259" key="6">
    <source>
        <dbReference type="PROSITE" id="PS50949"/>
    </source>
</evidence>